<dbReference type="EMBL" id="CP065748">
    <property type="protein sequence ID" value="QPS84082.1"/>
    <property type="molecule type" value="Genomic_DNA"/>
</dbReference>
<evidence type="ECO:0000313" key="3">
    <source>
        <dbReference type="EMBL" id="SDY73255.1"/>
    </source>
</evidence>
<reference evidence="3 4" key="1">
    <citation type="submission" date="2016-10" db="EMBL/GenBank/DDBJ databases">
        <authorList>
            <person name="de Groot N.N."/>
        </authorList>
    </citation>
    <scope>NUCLEOTIDE SEQUENCE [LARGE SCALE GENOMIC DNA]</scope>
    <source>
        <strain evidence="3 4">LMG 24775</strain>
    </source>
</reference>
<evidence type="ECO:0000313" key="4">
    <source>
        <dbReference type="Proteomes" id="UP000183417"/>
    </source>
</evidence>
<dbReference type="InterPro" id="IPR005569">
    <property type="entry name" value="Arc_DNA-bd_dom"/>
</dbReference>
<dbReference type="EMBL" id="FNPE01000007">
    <property type="protein sequence ID" value="SDY73255.1"/>
    <property type="molecule type" value="Genomic_DNA"/>
</dbReference>
<dbReference type="AlphaFoldDB" id="A0A1H3MB71"/>
<reference evidence="2 5" key="2">
    <citation type="submission" date="2020-12" db="EMBL/GenBank/DDBJ databases">
        <title>FDA dAtabase for Regulatory Grade micrObial Sequences (FDA-ARGOS): Supporting development and validation of Infectious Disease Dx tests.</title>
        <authorList>
            <person name="Sproer C."/>
            <person name="Gronow S."/>
            <person name="Severitt S."/>
            <person name="Schroder I."/>
            <person name="Tallon L."/>
            <person name="Sadzewicz L."/>
            <person name="Zhao X."/>
            <person name="Boylan J."/>
            <person name="Ott S."/>
            <person name="Bowen H."/>
            <person name="Vavikolanu K."/>
            <person name="Mehta A."/>
            <person name="Aluvathingal J."/>
            <person name="Nadendla S."/>
            <person name="Lowell S."/>
            <person name="Myers T."/>
            <person name="Yan Y."/>
            <person name="Sichtig H."/>
        </authorList>
    </citation>
    <scope>NUCLEOTIDE SEQUENCE [LARGE SCALE GENOMIC DNA]</scope>
    <source>
        <strain evidence="2 5">FDAARGOS_890</strain>
    </source>
</reference>
<dbReference type="RefSeq" id="WP_016449775.1">
    <property type="nucleotide sequence ID" value="NZ_AP025556.1"/>
</dbReference>
<dbReference type="KEGG" id="dla:I6G47_13910"/>
<organism evidence="3 4">
    <name type="scientific">Delftia lacustris</name>
    <dbReference type="NCBI Taxonomy" id="558537"/>
    <lineage>
        <taxon>Bacteria</taxon>
        <taxon>Pseudomonadati</taxon>
        <taxon>Pseudomonadota</taxon>
        <taxon>Betaproteobacteria</taxon>
        <taxon>Burkholderiales</taxon>
        <taxon>Comamonadaceae</taxon>
        <taxon>Delftia</taxon>
    </lineage>
</organism>
<dbReference type="Gene3D" id="1.10.1220.10">
    <property type="entry name" value="Met repressor-like"/>
    <property type="match status" value="1"/>
</dbReference>
<feature type="domain" description="Arc-like DNA binding" evidence="1">
    <location>
        <begin position="3"/>
        <end position="44"/>
    </location>
</feature>
<evidence type="ECO:0000313" key="5">
    <source>
        <dbReference type="Proteomes" id="UP000595064"/>
    </source>
</evidence>
<dbReference type="Proteomes" id="UP000595064">
    <property type="component" value="Chromosome"/>
</dbReference>
<evidence type="ECO:0000313" key="2">
    <source>
        <dbReference type="EMBL" id="QPS84082.1"/>
    </source>
</evidence>
<gene>
    <name evidence="2" type="ORF">I6G47_13910</name>
    <name evidence="3" type="ORF">SAMN05421547_107175</name>
</gene>
<dbReference type="InterPro" id="IPR010985">
    <property type="entry name" value="Ribbon_hlx_hlx"/>
</dbReference>
<accession>A0A1H3MB71</accession>
<dbReference type="InterPro" id="IPR013321">
    <property type="entry name" value="Arc_rbn_hlx_hlx"/>
</dbReference>
<dbReference type="GO" id="GO:0006355">
    <property type="term" value="P:regulation of DNA-templated transcription"/>
    <property type="evidence" value="ECO:0007669"/>
    <property type="project" value="InterPro"/>
</dbReference>
<dbReference type="Proteomes" id="UP000183417">
    <property type="component" value="Unassembled WGS sequence"/>
</dbReference>
<name>A0A1H3MB71_9BURK</name>
<evidence type="ECO:0000259" key="1">
    <source>
        <dbReference type="Pfam" id="PF03869"/>
    </source>
</evidence>
<dbReference type="Pfam" id="PF03869">
    <property type="entry name" value="Arc"/>
    <property type="match status" value="1"/>
</dbReference>
<dbReference type="SUPFAM" id="SSF47598">
    <property type="entry name" value="Ribbon-helix-helix"/>
    <property type="match status" value="1"/>
</dbReference>
<keyword evidence="5" id="KW-1185">Reference proteome</keyword>
<proteinExistence type="predicted"/>
<dbReference type="GeneID" id="94694241"/>
<protein>
    <submittedName>
        <fullName evidence="2">Arc family DNA-binding protein</fullName>
    </submittedName>
    <submittedName>
        <fullName evidence="3">Arc-like DNA binding domain-containing protein</fullName>
    </submittedName>
</protein>
<dbReference type="GO" id="GO:0003677">
    <property type="term" value="F:DNA binding"/>
    <property type="evidence" value="ECO:0007669"/>
    <property type="project" value="UniProtKB-KW"/>
</dbReference>
<sequence length="109" mass="11899">MKQTDPQYKLRLPQELKDLVEEAAKRTGRSMNAEVVARLQTTFEAPLLGRLSASTDPSLECEEPVSIYDIKMSAEAVERIEKRLERIEQAVLAPAAPQSASEDGATGGA</sequence>
<keyword evidence="2" id="KW-0238">DNA-binding</keyword>